<protein>
    <submittedName>
        <fullName evidence="1">Uncharacterized protein</fullName>
    </submittedName>
</protein>
<gene>
    <name evidence="1" type="ORF">WCH_AA00490</name>
</gene>
<proteinExistence type="predicted"/>
<name>F8LEH6_9BACT</name>
<dbReference type="EMBL" id="FR872658">
    <property type="protein sequence ID" value="CCB91894.1"/>
    <property type="molecule type" value="Genomic_DNA"/>
</dbReference>
<accession>F8LEH6</accession>
<organism evidence="1">
    <name type="scientific">Waddlia chondrophila 2032/99</name>
    <dbReference type="NCBI Taxonomy" id="765953"/>
    <lineage>
        <taxon>Bacteria</taxon>
        <taxon>Pseudomonadati</taxon>
        <taxon>Chlamydiota</taxon>
        <taxon>Chlamydiia</taxon>
        <taxon>Parachlamydiales</taxon>
        <taxon>Waddliaceae</taxon>
        <taxon>Waddlia</taxon>
    </lineage>
</organism>
<evidence type="ECO:0000313" key="1">
    <source>
        <dbReference type="EMBL" id="CCB91894.1"/>
    </source>
</evidence>
<sequence length="628" mass="74417">MKPIDFQGIANFDKALLEHLHAYLSYSESQLAKSIIYSIHPLPGKALPLVLPQLDSERLRSRDAVQSFGKSVAMITQSEEKIVASNDWESASRQLNGALWEYVEILEGCATELFQQLNQVGFEQWRSDLMNIVEQVKQSLLRQMKECEWLLNRMEPLLKDYRKACQKEGKKGSFWKSLFGFRASMIDRSLYSYLRKSRRFLHLQFKWFSQRLSDYQKLKEKIEKSSRKFKSYHAFAELDESVQKDFKKLYELLKLWNLNQKTKSLPPREPIRALRSLFSLERAKEVFSHYFWMLEEALYEKSRAVKTDPADLYRNPSNRQTVAELVKGMQAEVHTLGATIEGYRDFDLRTHPDPYVRNRWGFTEWVVGPEPEKTRELLDLVYEVELLGKLFERFSASLKKEDQQSDFLYSQYEAINRTLHEMGQPLSSRVIMRARAERLLEQVDAMDELGSFNLLAIDYAGRVFSKAMRADWQYNVLFEIPQFHHLYRVHHGLVGKNLDQKHLSRLNKFKEIIEELQGWVKKCDTHRHVHEIEADMNDMKGYLQDFLGFVQRVCSKENLDAFDAKNEISEIFNQLLEYRYLFGSFFHMLLQHEPEGKLIRNQFLFVDQYFEAVESQLHEMQQKWRLPR</sequence>
<dbReference type="AlphaFoldDB" id="F8LEH6"/>
<reference evidence="1" key="1">
    <citation type="submission" date="2011-05" db="EMBL/GenBank/DDBJ databases">
        <title>Unity in variety -- the pan-genome of the Chlamydiae.</title>
        <authorList>
            <person name="Collingro A."/>
            <person name="Tischler P."/>
            <person name="Weinmaier T."/>
            <person name="Penz T."/>
            <person name="Heinz E."/>
            <person name="Brunham R.C."/>
            <person name="Read T.D."/>
            <person name="Bavoil P.M."/>
            <person name="Sachse K."/>
            <person name="Kahane S."/>
            <person name="Friedman M.G."/>
            <person name="Rattei T."/>
            <person name="Myers G.S.A."/>
            <person name="Horn M."/>
        </authorList>
    </citation>
    <scope>NUCLEOTIDE SEQUENCE</scope>
    <source>
        <strain evidence="1">2032/99</strain>
    </source>
</reference>